<evidence type="ECO:0000313" key="2">
    <source>
        <dbReference type="Proteomes" id="UP000298030"/>
    </source>
</evidence>
<dbReference type="EMBL" id="QPFP01000107">
    <property type="protein sequence ID" value="TEB21549.1"/>
    <property type="molecule type" value="Genomic_DNA"/>
</dbReference>
<sequence length="163" mass="17308">MIGTKIIGINLEKAMSMGWMVMSLPNLMLGGLEVPTVSSERRMAIRSGQRGVLVDIMGRITPFALTGLGLEETFGVSLGERGSKQRGWTRLSFRCVVQDPWAGDNDGDFVVVGMKSSTAVTSRGMSLTPTHGKKGTVCSRQEGEGSIYSLLGPASTPGLVTEA</sequence>
<dbReference type="AlphaFoldDB" id="A0A4Y7SJZ1"/>
<comment type="caution">
    <text evidence="1">The sequence shown here is derived from an EMBL/GenBank/DDBJ whole genome shotgun (WGS) entry which is preliminary data.</text>
</comment>
<evidence type="ECO:0000313" key="1">
    <source>
        <dbReference type="EMBL" id="TEB21549.1"/>
    </source>
</evidence>
<dbReference type="Proteomes" id="UP000298030">
    <property type="component" value="Unassembled WGS sequence"/>
</dbReference>
<name>A0A4Y7SJZ1_COPMI</name>
<reference evidence="1 2" key="1">
    <citation type="journal article" date="2019" name="Nat. Ecol. Evol.">
        <title>Megaphylogeny resolves global patterns of mushroom evolution.</title>
        <authorList>
            <person name="Varga T."/>
            <person name="Krizsan K."/>
            <person name="Foldi C."/>
            <person name="Dima B."/>
            <person name="Sanchez-Garcia M."/>
            <person name="Sanchez-Ramirez S."/>
            <person name="Szollosi G.J."/>
            <person name="Szarkandi J.G."/>
            <person name="Papp V."/>
            <person name="Albert L."/>
            <person name="Andreopoulos W."/>
            <person name="Angelini C."/>
            <person name="Antonin V."/>
            <person name="Barry K.W."/>
            <person name="Bougher N.L."/>
            <person name="Buchanan P."/>
            <person name="Buyck B."/>
            <person name="Bense V."/>
            <person name="Catcheside P."/>
            <person name="Chovatia M."/>
            <person name="Cooper J."/>
            <person name="Damon W."/>
            <person name="Desjardin D."/>
            <person name="Finy P."/>
            <person name="Geml J."/>
            <person name="Haridas S."/>
            <person name="Hughes K."/>
            <person name="Justo A."/>
            <person name="Karasinski D."/>
            <person name="Kautmanova I."/>
            <person name="Kiss B."/>
            <person name="Kocsube S."/>
            <person name="Kotiranta H."/>
            <person name="LaButti K.M."/>
            <person name="Lechner B.E."/>
            <person name="Liimatainen K."/>
            <person name="Lipzen A."/>
            <person name="Lukacs Z."/>
            <person name="Mihaltcheva S."/>
            <person name="Morgado L.N."/>
            <person name="Niskanen T."/>
            <person name="Noordeloos M.E."/>
            <person name="Ohm R.A."/>
            <person name="Ortiz-Santana B."/>
            <person name="Ovrebo C."/>
            <person name="Racz N."/>
            <person name="Riley R."/>
            <person name="Savchenko A."/>
            <person name="Shiryaev A."/>
            <person name="Soop K."/>
            <person name="Spirin V."/>
            <person name="Szebenyi C."/>
            <person name="Tomsovsky M."/>
            <person name="Tulloss R.E."/>
            <person name="Uehling J."/>
            <person name="Grigoriev I.V."/>
            <person name="Vagvolgyi C."/>
            <person name="Papp T."/>
            <person name="Martin F.M."/>
            <person name="Miettinen O."/>
            <person name="Hibbett D.S."/>
            <person name="Nagy L.G."/>
        </authorList>
    </citation>
    <scope>NUCLEOTIDE SEQUENCE [LARGE SCALE GENOMIC DNA]</scope>
    <source>
        <strain evidence="1 2">FP101781</strain>
    </source>
</reference>
<protein>
    <submittedName>
        <fullName evidence="1">Uncharacterized protein</fullName>
    </submittedName>
</protein>
<proteinExistence type="predicted"/>
<keyword evidence="2" id="KW-1185">Reference proteome</keyword>
<organism evidence="1 2">
    <name type="scientific">Coprinellus micaceus</name>
    <name type="common">Glistening ink-cap mushroom</name>
    <name type="synonym">Coprinus micaceus</name>
    <dbReference type="NCBI Taxonomy" id="71717"/>
    <lineage>
        <taxon>Eukaryota</taxon>
        <taxon>Fungi</taxon>
        <taxon>Dikarya</taxon>
        <taxon>Basidiomycota</taxon>
        <taxon>Agaricomycotina</taxon>
        <taxon>Agaricomycetes</taxon>
        <taxon>Agaricomycetidae</taxon>
        <taxon>Agaricales</taxon>
        <taxon>Agaricineae</taxon>
        <taxon>Psathyrellaceae</taxon>
        <taxon>Coprinellus</taxon>
    </lineage>
</organism>
<accession>A0A4Y7SJZ1</accession>
<gene>
    <name evidence="1" type="ORF">FA13DRAFT_1716722</name>
</gene>